<geneLocation type="plastid" evidence="6"/>
<dbReference type="Pfam" id="PF00902">
    <property type="entry name" value="TatC"/>
    <property type="match status" value="1"/>
</dbReference>
<keyword evidence="3 5" id="KW-1133">Transmembrane helix</keyword>
<evidence type="ECO:0000256" key="4">
    <source>
        <dbReference type="ARBA" id="ARBA00023136"/>
    </source>
</evidence>
<feature type="transmembrane region" description="Helical" evidence="5">
    <location>
        <begin position="178"/>
        <end position="198"/>
    </location>
</feature>
<feature type="transmembrane region" description="Helical" evidence="5">
    <location>
        <begin position="21"/>
        <end position="38"/>
    </location>
</feature>
<keyword evidence="6" id="KW-0934">Plastid</keyword>
<dbReference type="EMBL" id="MH795132">
    <property type="protein sequence ID" value="AYO28660.1"/>
    <property type="molecule type" value="Genomic_DNA"/>
</dbReference>
<organism evidence="6">
    <name type="scientific">Neotessella volvocina</name>
    <dbReference type="NCBI Taxonomy" id="52559"/>
    <lineage>
        <taxon>Eukaryota</taxon>
        <taxon>Sar</taxon>
        <taxon>Stramenopiles</taxon>
        <taxon>Ochrophyta</taxon>
        <taxon>Synurophyceae</taxon>
        <taxon>Synurales</taxon>
        <taxon>Neotessellaceae</taxon>
        <taxon>Neotessella</taxon>
    </lineage>
</organism>
<dbReference type="InterPro" id="IPR002033">
    <property type="entry name" value="TatC"/>
</dbReference>
<proteinExistence type="predicted"/>
<evidence type="ECO:0000313" key="6">
    <source>
        <dbReference type="EMBL" id="AYO28660.1"/>
    </source>
</evidence>
<accession>A0A3G2QZT8</accession>
<dbReference type="AlphaFoldDB" id="A0A3G2QZT8"/>
<feature type="transmembrane region" description="Helical" evidence="5">
    <location>
        <begin position="204"/>
        <end position="221"/>
    </location>
</feature>
<name>A0A3G2QZT8_9STRA</name>
<feature type="transmembrane region" description="Helical" evidence="5">
    <location>
        <begin position="146"/>
        <end position="166"/>
    </location>
</feature>
<dbReference type="GO" id="GO:0016020">
    <property type="term" value="C:membrane"/>
    <property type="evidence" value="ECO:0007669"/>
    <property type="project" value="UniProtKB-SubCell"/>
</dbReference>
<feature type="transmembrane region" description="Helical" evidence="5">
    <location>
        <begin position="50"/>
        <end position="70"/>
    </location>
</feature>
<reference evidence="6" key="1">
    <citation type="submission" date="2018-08" db="EMBL/GenBank/DDBJ databases">
        <title>Comparative Plastid Genomics of Synurophyceae: Evolutionary Evidence of Lateral Gene Transfer and Inverted Repeat Dynamics.</title>
        <authorList>
            <person name="Kim J.I."/>
            <person name="Shin H."/>
            <person name="Skaloud P."/>
            <person name="Jung J."/>
            <person name="Yoon H.S."/>
            <person name="Archibald J.M."/>
            <person name="Shin W."/>
        </authorList>
    </citation>
    <scope>NUCLEOTIDE SEQUENCE</scope>
    <source>
        <strain evidence="6">CCMP1781</strain>
    </source>
</reference>
<comment type="subcellular location">
    <subcellularLocation>
        <location evidence="1">Membrane</location>
        <topology evidence="1">Multi-pass membrane protein</topology>
    </subcellularLocation>
</comment>
<feature type="transmembrane region" description="Helical" evidence="5">
    <location>
        <begin position="91"/>
        <end position="119"/>
    </location>
</feature>
<evidence type="ECO:0000256" key="1">
    <source>
        <dbReference type="ARBA" id="ARBA00004141"/>
    </source>
</evidence>
<sequence>MLNLEDTLIDKNFYDLQSDRVLRILPYLPIGAGWLSILRRACPEIILFQLQPGFIFLFIFFAQLYFFIYNNSLYKPPYLKDMKRNTGMRNIFIFLSGPLIRIGVFLFITICFLLLLYVIPLGLDTLDSFDINKNEWDYSEVCTIEMGVIITIALTSQFPIYFGMFRKLDSEDWRFLSIYWKQICLGILIFTAAITPTVDLKSQISVTLIVVFILLNSIFYLKKILELPTCSLCKAS</sequence>
<evidence type="ECO:0000256" key="2">
    <source>
        <dbReference type="ARBA" id="ARBA00022692"/>
    </source>
</evidence>
<keyword evidence="4 5" id="KW-0472">Membrane</keyword>
<gene>
    <name evidence="6" type="primary">tatC</name>
</gene>
<keyword evidence="2 5" id="KW-0812">Transmembrane</keyword>
<evidence type="ECO:0000256" key="5">
    <source>
        <dbReference type="SAM" id="Phobius"/>
    </source>
</evidence>
<evidence type="ECO:0000256" key="3">
    <source>
        <dbReference type="ARBA" id="ARBA00022989"/>
    </source>
</evidence>
<protein>
    <submittedName>
        <fullName evidence="6">Sec-independent translocase component C</fullName>
    </submittedName>
</protein>